<dbReference type="AlphaFoldDB" id="A0A6J7L2N7"/>
<reference evidence="1" key="1">
    <citation type="submission" date="2020-05" db="EMBL/GenBank/DDBJ databases">
        <authorList>
            <person name="Chiriac C."/>
            <person name="Salcher M."/>
            <person name="Ghai R."/>
            <person name="Kavagutti S V."/>
        </authorList>
    </citation>
    <scope>NUCLEOTIDE SEQUENCE</scope>
</reference>
<dbReference type="PANTHER" id="PTHR48228">
    <property type="entry name" value="SUCCINYL-COA--D-CITRAMALATE COA-TRANSFERASE"/>
    <property type="match status" value="1"/>
</dbReference>
<proteinExistence type="predicted"/>
<dbReference type="InterPro" id="IPR023606">
    <property type="entry name" value="CoA-Trfase_III_dom_1_sf"/>
</dbReference>
<dbReference type="Gene3D" id="3.30.1540.10">
    <property type="entry name" value="formyl-coa transferase, domain 3"/>
    <property type="match status" value="1"/>
</dbReference>
<dbReference type="EMBL" id="CAFBND010000160">
    <property type="protein sequence ID" value="CAB4961233.1"/>
    <property type="molecule type" value="Genomic_DNA"/>
</dbReference>
<dbReference type="InterPro" id="IPR003673">
    <property type="entry name" value="CoA-Trfase_fam_III"/>
</dbReference>
<dbReference type="PANTHER" id="PTHR48228:SF5">
    <property type="entry name" value="ALPHA-METHYLACYL-COA RACEMASE"/>
    <property type="match status" value="1"/>
</dbReference>
<dbReference type="EMBL" id="CAFBPU010000090">
    <property type="protein sequence ID" value="CAB5041004.1"/>
    <property type="molecule type" value="Genomic_DNA"/>
</dbReference>
<evidence type="ECO:0000313" key="2">
    <source>
        <dbReference type="EMBL" id="CAB5041004.1"/>
    </source>
</evidence>
<protein>
    <submittedName>
        <fullName evidence="1">Unannotated protein</fullName>
    </submittedName>
</protein>
<evidence type="ECO:0000313" key="1">
    <source>
        <dbReference type="EMBL" id="CAB4961233.1"/>
    </source>
</evidence>
<dbReference type="Gene3D" id="3.40.50.10540">
    <property type="entry name" value="Crotonobetainyl-coa:carnitine coa-transferase, domain 1"/>
    <property type="match status" value="1"/>
</dbReference>
<accession>A0A6J7L2N7</accession>
<dbReference type="GO" id="GO:0003824">
    <property type="term" value="F:catalytic activity"/>
    <property type="evidence" value="ECO:0007669"/>
    <property type="project" value="InterPro"/>
</dbReference>
<sequence>MVPAMTPTGPDIDMGSGNLTVTGSATGVATKPRPLVGVRVLDLTRMLPGAYATALLVGLGAEVLKVEDPRGGDGLRTSAPFAPSGEAGIFLALCRGKRSIALDLKTLEGRAIMLELVAEAEVLLDSFRPGVLDRLGLGADDLARANPSLVHVSMTAFGEGSRASLPGHDVNVEGFAGILGLVRDSDGSVPLPPLPMADMATGLQAALAVVSGLRVATDEVSPGFRADVTMLDSAWSISQLAQAFVIAKGEGPPTPDWLTGAVACYGVYPCADGLEIACGALEPKFFARIADLVGDPGLAALQYEPGRQEELRARLAAVFASRPRREWLDLLENDDTCVTPLFDAAQALADDDLRRRGVIAEIALSDGSIARAVRPVAWLPEVIEPDGSTAPPLSAPALGADSDVVVTALGRDPQALRAAGVLG</sequence>
<dbReference type="SUPFAM" id="SSF89796">
    <property type="entry name" value="CoA-transferase family III (CaiB/BaiF)"/>
    <property type="match status" value="1"/>
</dbReference>
<dbReference type="InterPro" id="IPR050509">
    <property type="entry name" value="CoA-transferase_III"/>
</dbReference>
<dbReference type="Pfam" id="PF02515">
    <property type="entry name" value="CoA_transf_3"/>
    <property type="match status" value="1"/>
</dbReference>
<name>A0A6J7L2N7_9ZZZZ</name>
<organism evidence="1">
    <name type="scientific">freshwater metagenome</name>
    <dbReference type="NCBI Taxonomy" id="449393"/>
    <lineage>
        <taxon>unclassified sequences</taxon>
        <taxon>metagenomes</taxon>
        <taxon>ecological metagenomes</taxon>
    </lineage>
</organism>
<gene>
    <name evidence="1" type="ORF">UFOPK3752_02291</name>
    <name evidence="2" type="ORF">UFOPK4150_02425</name>
</gene>
<dbReference type="InterPro" id="IPR044855">
    <property type="entry name" value="CoA-Trfase_III_dom3_sf"/>
</dbReference>